<dbReference type="Gene3D" id="2.40.50.100">
    <property type="match status" value="1"/>
</dbReference>
<dbReference type="NCBIfam" id="TIGR00527">
    <property type="entry name" value="gcvH"/>
    <property type="match status" value="1"/>
</dbReference>
<dbReference type="PROSITE" id="PS00189">
    <property type="entry name" value="LIPOYL"/>
    <property type="match status" value="1"/>
</dbReference>
<reference evidence="6 7" key="1">
    <citation type="submission" date="2019-09" db="EMBL/GenBank/DDBJ databases">
        <title>Characterization of the phylogenetic diversity of two novel species belonging to the genus Bifidobacterium: Bifidobacterium cebidarum sp. nov. and Bifidobacterium leontopitheci sp. nov.</title>
        <authorList>
            <person name="Lugli G.A."/>
            <person name="Duranti S."/>
            <person name="Milani C."/>
            <person name="Turroni F."/>
            <person name="Ventura M."/>
        </authorList>
    </citation>
    <scope>NUCLEOTIDE SEQUENCE [LARGE SCALE GENOMIC DNA]</scope>
    <source>
        <strain evidence="6 7">DSM 100238</strain>
    </source>
</reference>
<dbReference type="SUPFAM" id="SSF51230">
    <property type="entry name" value="Single hybrid motif"/>
    <property type="match status" value="1"/>
</dbReference>
<dbReference type="InterPro" id="IPR033753">
    <property type="entry name" value="GCV_H/Fam206"/>
</dbReference>
<feature type="modified residue" description="N6-lipoyllysine" evidence="3 4">
    <location>
        <position position="96"/>
    </location>
</feature>
<sequence>MRHASGAAVGMAVGFMRYAEVMSTNEQDDNRPNLEVPEHLEYSDEHVWVDASVDPAVIGITEYAANELGDLVFLDLPEVGTRVEAGDEIVELESSKAVEPLVSPVAGTVRYVNREAADDPGIINDDPYGEGWIVKIELDDDEPDLLSAQEYAAILRRL</sequence>
<dbReference type="InterPro" id="IPR011053">
    <property type="entry name" value="Single_hybrid_motif"/>
</dbReference>
<evidence type="ECO:0000259" key="5">
    <source>
        <dbReference type="PROSITE" id="PS50968"/>
    </source>
</evidence>
<comment type="cofactor">
    <cofactor evidence="3">
        <name>(R)-lipoate</name>
        <dbReference type="ChEBI" id="CHEBI:83088"/>
    </cofactor>
    <text evidence="3">Binds 1 lipoyl cofactor covalently.</text>
</comment>
<dbReference type="PANTHER" id="PTHR11715">
    <property type="entry name" value="GLYCINE CLEAVAGE SYSTEM H PROTEIN"/>
    <property type="match status" value="1"/>
</dbReference>
<comment type="caution">
    <text evidence="6">The sequence shown here is derived from an EMBL/GenBank/DDBJ whole genome shotgun (WGS) entry which is preliminary data.</text>
</comment>
<dbReference type="EMBL" id="WBSO01000009">
    <property type="protein sequence ID" value="KAB8297490.1"/>
    <property type="molecule type" value="Genomic_DNA"/>
</dbReference>
<dbReference type="HAMAP" id="MF_00272">
    <property type="entry name" value="GcvH"/>
    <property type="match status" value="1"/>
</dbReference>
<dbReference type="Pfam" id="PF01597">
    <property type="entry name" value="GCV_H"/>
    <property type="match status" value="1"/>
</dbReference>
<dbReference type="GO" id="GO:0009249">
    <property type="term" value="P:protein lipoylation"/>
    <property type="evidence" value="ECO:0007669"/>
    <property type="project" value="TreeGrafter"/>
</dbReference>
<evidence type="ECO:0000256" key="1">
    <source>
        <dbReference type="ARBA" id="ARBA00009249"/>
    </source>
</evidence>
<dbReference type="InterPro" id="IPR002930">
    <property type="entry name" value="GCV_H"/>
</dbReference>
<dbReference type="PROSITE" id="PS50968">
    <property type="entry name" value="BIOTINYL_LIPOYL"/>
    <property type="match status" value="1"/>
</dbReference>
<dbReference type="PANTHER" id="PTHR11715:SF3">
    <property type="entry name" value="GLYCINE CLEAVAGE SYSTEM H PROTEIN-RELATED"/>
    <property type="match status" value="1"/>
</dbReference>
<comment type="subunit">
    <text evidence="3">The glycine cleavage system is composed of four proteins: P, T, L and H.</text>
</comment>
<keyword evidence="7" id="KW-1185">Reference proteome</keyword>
<name>A0A6A2W300_9BIFI</name>
<dbReference type="InterPro" id="IPR000089">
    <property type="entry name" value="Biotin_lipoyl"/>
</dbReference>
<evidence type="ECO:0000256" key="2">
    <source>
        <dbReference type="ARBA" id="ARBA00022823"/>
    </source>
</evidence>
<dbReference type="Proteomes" id="UP000440041">
    <property type="component" value="Unassembled WGS sequence"/>
</dbReference>
<dbReference type="InterPro" id="IPR003016">
    <property type="entry name" value="2-oxoA_DH_lipoyl-BS"/>
</dbReference>
<proteinExistence type="inferred from homology"/>
<evidence type="ECO:0000313" key="6">
    <source>
        <dbReference type="EMBL" id="KAB8297490.1"/>
    </source>
</evidence>
<gene>
    <name evidence="3" type="primary">gcvH</name>
    <name evidence="6" type="ORF">DSM100238_1275</name>
</gene>
<protein>
    <recommendedName>
        <fullName evidence="3">Glycine cleavage system H protein</fullName>
    </recommendedName>
</protein>
<organism evidence="6 7">
    <name type="scientific">Bifidobacterium apri</name>
    <dbReference type="NCBI Taxonomy" id="1769423"/>
    <lineage>
        <taxon>Bacteria</taxon>
        <taxon>Bacillati</taxon>
        <taxon>Actinomycetota</taxon>
        <taxon>Actinomycetes</taxon>
        <taxon>Bifidobacteriales</taxon>
        <taxon>Bifidobacteriaceae</taxon>
        <taxon>Bifidobacterium</taxon>
    </lineage>
</organism>
<dbReference type="AlphaFoldDB" id="A0A6A2W300"/>
<dbReference type="GO" id="GO:0005960">
    <property type="term" value="C:glycine cleavage complex"/>
    <property type="evidence" value="ECO:0007669"/>
    <property type="project" value="InterPro"/>
</dbReference>
<dbReference type="GO" id="GO:0019464">
    <property type="term" value="P:glycine decarboxylation via glycine cleavage system"/>
    <property type="evidence" value="ECO:0007669"/>
    <property type="project" value="UniProtKB-UniRule"/>
</dbReference>
<evidence type="ECO:0000256" key="4">
    <source>
        <dbReference type="PIRSR" id="PIRSR617453-50"/>
    </source>
</evidence>
<comment type="similarity">
    <text evidence="1 3">Belongs to the GcvH family.</text>
</comment>
<keyword evidence="2 3" id="KW-0450">Lipoyl</keyword>
<feature type="domain" description="Lipoyl-binding" evidence="5">
    <location>
        <begin position="55"/>
        <end position="137"/>
    </location>
</feature>
<dbReference type="CDD" id="cd06848">
    <property type="entry name" value="GCS_H"/>
    <property type="match status" value="1"/>
</dbReference>
<dbReference type="GO" id="GO:0005829">
    <property type="term" value="C:cytosol"/>
    <property type="evidence" value="ECO:0007669"/>
    <property type="project" value="TreeGrafter"/>
</dbReference>
<evidence type="ECO:0000256" key="3">
    <source>
        <dbReference type="HAMAP-Rule" id="MF_00272"/>
    </source>
</evidence>
<accession>A0A6A2W300</accession>
<evidence type="ECO:0000313" key="7">
    <source>
        <dbReference type="Proteomes" id="UP000440041"/>
    </source>
</evidence>
<dbReference type="NCBIfam" id="NF002270">
    <property type="entry name" value="PRK01202.1"/>
    <property type="match status" value="1"/>
</dbReference>
<dbReference type="InterPro" id="IPR017453">
    <property type="entry name" value="GCV_H_sub"/>
</dbReference>
<comment type="function">
    <text evidence="3">The glycine cleavage system catalyzes the degradation of glycine. The H protein shuttles the methylamine group of glycine from the P protein to the T protein.</text>
</comment>